<comment type="caution">
    <text evidence="2">The sequence shown here is derived from an EMBL/GenBank/DDBJ whole genome shotgun (WGS) entry which is preliminary data.</text>
</comment>
<gene>
    <name evidence="2" type="ORF">AMK68_03165</name>
</gene>
<accession>A0A0S7XND0</accession>
<reference evidence="2 3" key="1">
    <citation type="journal article" date="2015" name="Microbiome">
        <title>Genomic resolution of linkages in carbon, nitrogen, and sulfur cycling among widespread estuary sediment bacteria.</title>
        <authorList>
            <person name="Baker B.J."/>
            <person name="Lazar C.S."/>
            <person name="Teske A.P."/>
            <person name="Dick G.J."/>
        </authorList>
    </citation>
    <scope>NUCLEOTIDE SEQUENCE [LARGE SCALE GENOMIC DNA]</scope>
    <source>
        <strain evidence="2">DG_56</strain>
    </source>
</reference>
<evidence type="ECO:0000313" key="3">
    <source>
        <dbReference type="Proteomes" id="UP000052020"/>
    </source>
</evidence>
<dbReference type="InterPro" id="IPR004104">
    <property type="entry name" value="Gfo/Idh/MocA-like_OxRdtase_C"/>
</dbReference>
<feature type="domain" description="Gfo/Idh/MocA-like oxidoreductase C-terminal" evidence="1">
    <location>
        <begin position="14"/>
        <end position="64"/>
    </location>
</feature>
<dbReference type="Pfam" id="PF02894">
    <property type="entry name" value="GFO_IDH_MocA_C"/>
    <property type="match status" value="1"/>
</dbReference>
<sequence>MRGTTADISLGFREVNGHMMEMVHFVECCLHGKPTLAPGKDGLAVQKMLDAIYESARVGREVEID</sequence>
<evidence type="ECO:0000313" key="2">
    <source>
        <dbReference type="EMBL" id="KPJ63775.1"/>
    </source>
</evidence>
<name>A0A0S7XND0_9BACT</name>
<evidence type="ECO:0000259" key="1">
    <source>
        <dbReference type="Pfam" id="PF02894"/>
    </source>
</evidence>
<dbReference type="AlphaFoldDB" id="A0A0S7XND0"/>
<dbReference type="Gene3D" id="3.30.360.10">
    <property type="entry name" value="Dihydrodipicolinate Reductase, domain 2"/>
    <property type="match status" value="1"/>
</dbReference>
<dbReference type="EMBL" id="LIZY01000063">
    <property type="protein sequence ID" value="KPJ63775.1"/>
    <property type="molecule type" value="Genomic_DNA"/>
</dbReference>
<dbReference type="Proteomes" id="UP000052020">
    <property type="component" value="Unassembled WGS sequence"/>
</dbReference>
<protein>
    <recommendedName>
        <fullName evidence="1">Gfo/Idh/MocA-like oxidoreductase C-terminal domain-containing protein</fullName>
    </recommendedName>
</protein>
<organism evidence="2 3">
    <name type="scientific">candidate division KD3-62 bacterium DG_56</name>
    <dbReference type="NCBI Taxonomy" id="1704032"/>
    <lineage>
        <taxon>Bacteria</taxon>
        <taxon>candidate division KD3-62</taxon>
    </lineage>
</organism>
<proteinExistence type="predicted"/>